<evidence type="ECO:0000256" key="1">
    <source>
        <dbReference type="ARBA" id="ARBA00001974"/>
    </source>
</evidence>
<dbReference type="PANTHER" id="PTHR43429">
    <property type="entry name" value="PYRIDINE NUCLEOTIDE-DISULFIDE OXIDOREDUCTASE DOMAIN-CONTAINING"/>
    <property type="match status" value="1"/>
</dbReference>
<feature type="domain" description="FAD/NAD(P)-binding" evidence="8">
    <location>
        <begin position="4"/>
        <end position="294"/>
    </location>
</feature>
<dbReference type="GO" id="GO:0050451">
    <property type="term" value="F:CoA-disulfide reductase (NADPH) activity"/>
    <property type="evidence" value="ECO:0007669"/>
    <property type="project" value="UniProtKB-EC"/>
</dbReference>
<accession>A0A7G9GZ23</accession>
<dbReference type="AlphaFoldDB" id="A0A7G9GZ23"/>
<evidence type="ECO:0000313" key="9">
    <source>
        <dbReference type="EMBL" id="QNM16055.1"/>
    </source>
</evidence>
<dbReference type="InterPro" id="IPR050260">
    <property type="entry name" value="FAD-bd_OxRdtase"/>
</dbReference>
<evidence type="ECO:0000259" key="7">
    <source>
        <dbReference type="Pfam" id="PF02852"/>
    </source>
</evidence>
<comment type="similarity">
    <text evidence="2">Belongs to the class-III pyridine nucleotide-disulfide oxidoreductase family.</text>
</comment>
<evidence type="ECO:0000256" key="4">
    <source>
        <dbReference type="ARBA" id="ARBA00022827"/>
    </source>
</evidence>
<evidence type="ECO:0000259" key="8">
    <source>
        <dbReference type="Pfam" id="PF07992"/>
    </source>
</evidence>
<dbReference type="PRINTS" id="PR00411">
    <property type="entry name" value="PNDRDTASEI"/>
</dbReference>
<evidence type="ECO:0000256" key="3">
    <source>
        <dbReference type="ARBA" id="ARBA00022630"/>
    </source>
</evidence>
<dbReference type="Pfam" id="PF02852">
    <property type="entry name" value="Pyr_redox_dim"/>
    <property type="match status" value="1"/>
</dbReference>
<keyword evidence="5 9" id="KW-0560">Oxidoreductase</keyword>
<keyword evidence="10" id="KW-1185">Reference proteome</keyword>
<evidence type="ECO:0000256" key="5">
    <source>
        <dbReference type="ARBA" id="ARBA00023002"/>
    </source>
</evidence>
<name>A0A7G9GZ23_9FUSO</name>
<dbReference type="SUPFAM" id="SSF51905">
    <property type="entry name" value="FAD/NAD(P)-binding domain"/>
    <property type="match status" value="1"/>
</dbReference>
<dbReference type="SUPFAM" id="SSF55424">
    <property type="entry name" value="FAD/NAD-linked reductases, dimerisation (C-terminal) domain"/>
    <property type="match status" value="1"/>
</dbReference>
<dbReference type="EC" id="1.8.1.14" evidence="9"/>
<dbReference type="Proteomes" id="UP000515913">
    <property type="component" value="Chromosome"/>
</dbReference>
<dbReference type="KEGG" id="fho:H9Q81_04340"/>
<dbReference type="InterPro" id="IPR004099">
    <property type="entry name" value="Pyr_nucl-diS_OxRdtase_dimer"/>
</dbReference>
<evidence type="ECO:0000256" key="2">
    <source>
        <dbReference type="ARBA" id="ARBA00009130"/>
    </source>
</evidence>
<evidence type="ECO:0000313" key="10">
    <source>
        <dbReference type="Proteomes" id="UP000515913"/>
    </source>
</evidence>
<feature type="domain" description="Pyridine nucleotide-disulphide oxidoreductase dimerisation" evidence="7">
    <location>
        <begin position="333"/>
        <end position="438"/>
    </location>
</feature>
<organism evidence="9 10">
    <name type="scientific">Fusobacterium hominis</name>
    <dbReference type="NCBI Taxonomy" id="2764326"/>
    <lineage>
        <taxon>Bacteria</taxon>
        <taxon>Fusobacteriati</taxon>
        <taxon>Fusobacteriota</taxon>
        <taxon>Fusobacteriia</taxon>
        <taxon>Fusobacteriales</taxon>
        <taxon>Fusobacteriaceae</taxon>
        <taxon>Fusobacterium</taxon>
    </lineage>
</organism>
<dbReference type="Gene3D" id="3.50.50.60">
    <property type="entry name" value="FAD/NAD(P)-binding domain"/>
    <property type="match status" value="2"/>
</dbReference>
<dbReference type="InterPro" id="IPR036188">
    <property type="entry name" value="FAD/NAD-bd_sf"/>
</dbReference>
<dbReference type="Pfam" id="PF07992">
    <property type="entry name" value="Pyr_redox_2"/>
    <property type="match status" value="1"/>
</dbReference>
<keyword evidence="3" id="KW-0285">Flavoprotein</keyword>
<sequence length="454" mass="49962">MKKKIIIIGGVAAGMSAAAKAKRLNPELEITVYEKTDIVSWGACGLPYYVGDFYEDPHMMIAREPKQFAKDGIVVKSLHEVVDVDIEKKQITVLNIKENIKFNDFYDELIIATGASAINPPIKNIDAKNIFHLKSFQDGVELKQELIKPENKDVVIVGAGYIGLEAAEAAKHLNKNVRIIQRGSRVVAGSFDEEITDIMQEELNSTENLALHLNENVLEFEIDDNGKVCGVKTDKGNYKTDLVIIAIGVKPNTDFLINKGFYMLRNGALIIDGKGRTNVKDVYAAGDCASVYHKVRKDNVYIPLATTSNKIGRVVGEHLAGVEIEFKGTLGSAAIKVMNLEAGRTGISEKEAIELNIPYKTVFIEDANQTSYYPGQEDLYAKLIFHKENRKILGGQLIGKKGAVLRVDVLAAAIDKEMTVDELGMLDLCYAPPFALTWDTLNTLGNVAKSKLSK</sequence>
<dbReference type="PANTHER" id="PTHR43429:SF1">
    <property type="entry name" value="NAD(P)H SULFUR OXIDOREDUCTASE (COA-DEPENDENT)"/>
    <property type="match status" value="1"/>
</dbReference>
<comment type="cofactor">
    <cofactor evidence="1">
        <name>FAD</name>
        <dbReference type="ChEBI" id="CHEBI:57692"/>
    </cofactor>
</comment>
<reference evidence="9 10" key="1">
    <citation type="submission" date="2020-08" db="EMBL/GenBank/DDBJ databases">
        <authorList>
            <person name="Liu C."/>
            <person name="Sun Q."/>
        </authorList>
    </citation>
    <scope>NUCLEOTIDE SEQUENCE [LARGE SCALE GENOMIC DNA]</scope>
    <source>
        <strain evidence="9 10">NSJ-57</strain>
    </source>
</reference>
<proteinExistence type="inferred from homology"/>
<keyword evidence="6" id="KW-0676">Redox-active center</keyword>
<keyword evidence="4" id="KW-0274">FAD</keyword>
<dbReference type="InterPro" id="IPR023753">
    <property type="entry name" value="FAD/NAD-binding_dom"/>
</dbReference>
<gene>
    <name evidence="9" type="ORF">H9Q81_04340</name>
</gene>
<dbReference type="RefSeq" id="WP_187423199.1">
    <property type="nucleotide sequence ID" value="NZ_CP060637.1"/>
</dbReference>
<evidence type="ECO:0000256" key="6">
    <source>
        <dbReference type="ARBA" id="ARBA00023284"/>
    </source>
</evidence>
<dbReference type="NCBIfam" id="NF007123">
    <property type="entry name" value="PRK09564.1"/>
    <property type="match status" value="1"/>
</dbReference>
<dbReference type="InterPro" id="IPR016156">
    <property type="entry name" value="FAD/NAD-linked_Rdtase_dimer_sf"/>
</dbReference>
<protein>
    <submittedName>
        <fullName evidence="9">CoA-disulfide reductase</fullName>
        <ecNumber evidence="9">1.8.1.14</ecNumber>
    </submittedName>
</protein>
<dbReference type="PRINTS" id="PR00368">
    <property type="entry name" value="FADPNR"/>
</dbReference>
<dbReference type="EMBL" id="CP060637">
    <property type="protein sequence ID" value="QNM16055.1"/>
    <property type="molecule type" value="Genomic_DNA"/>
</dbReference>